<evidence type="ECO:0008006" key="4">
    <source>
        <dbReference type="Google" id="ProtNLM"/>
    </source>
</evidence>
<comment type="caution">
    <text evidence="2">The sequence shown here is derived from an EMBL/GenBank/DDBJ whole genome shotgun (WGS) entry which is preliminary data.</text>
</comment>
<dbReference type="EMBL" id="SIKX01000006">
    <property type="protein sequence ID" value="TBF02123.1"/>
    <property type="molecule type" value="Genomic_DNA"/>
</dbReference>
<keyword evidence="1" id="KW-0732">Signal</keyword>
<protein>
    <recommendedName>
        <fullName evidence="4">Metalloprotease</fullName>
    </recommendedName>
</protein>
<dbReference type="RefSeq" id="WP_130776054.1">
    <property type="nucleotide sequence ID" value="NZ_SIKX01000006.1"/>
</dbReference>
<evidence type="ECO:0000313" key="3">
    <source>
        <dbReference type="Proteomes" id="UP000291892"/>
    </source>
</evidence>
<organism evidence="2 3">
    <name type="scientific">Rhizobium ruizarguesonis</name>
    <dbReference type="NCBI Taxonomy" id="2081791"/>
    <lineage>
        <taxon>Bacteria</taxon>
        <taxon>Pseudomonadati</taxon>
        <taxon>Pseudomonadota</taxon>
        <taxon>Alphaproteobacteria</taxon>
        <taxon>Hyphomicrobiales</taxon>
        <taxon>Rhizobiaceae</taxon>
        <taxon>Rhizobium/Agrobacterium group</taxon>
        <taxon>Rhizobium</taxon>
    </lineage>
</organism>
<feature type="chain" id="PRO_5042193044" description="Metalloprotease" evidence="1">
    <location>
        <begin position="23"/>
        <end position="297"/>
    </location>
</feature>
<feature type="signal peptide" evidence="1">
    <location>
        <begin position="1"/>
        <end position="22"/>
    </location>
</feature>
<evidence type="ECO:0000256" key="1">
    <source>
        <dbReference type="SAM" id="SignalP"/>
    </source>
</evidence>
<sequence>MTFVGRTSFVLSFLGICLSANAQNISCIKTFEEAPASGVAELVPTEVEKLIQELGKNIGVDKRSIMVIPCHFYNGKVGAFYAEGNLGVENGEYIIYNPQWVQEVIGSGNRAQAIALFSHEVGHFLDRHFTARKDLKQDRKELEADKFAGCAVARMGEKWQEMEELLTHIRPKQSDGRYPSRAESIEAAKMSFTDCGGKPNACRIPENGVESWGFERTVSRWSNWRGGGFTQDGYCGELVAQLRSESPEELKEIKVLSREENTRNTCPPFNCPQYKYFCSVTVRGNPVYKEQDSPNCP</sequence>
<proteinExistence type="predicted"/>
<accession>A0AAE8Q6G7</accession>
<evidence type="ECO:0000313" key="2">
    <source>
        <dbReference type="EMBL" id="TBF02123.1"/>
    </source>
</evidence>
<dbReference type="AlphaFoldDB" id="A0AAE8Q6G7"/>
<name>A0AAE8Q6G7_9HYPH</name>
<dbReference type="Proteomes" id="UP000291892">
    <property type="component" value="Unassembled WGS sequence"/>
</dbReference>
<gene>
    <name evidence="2" type="ORF">ELG94_34905</name>
</gene>
<reference evidence="2 3" key="1">
    <citation type="submission" date="2019-02" db="EMBL/GenBank/DDBJ databases">
        <title>The genomic architecture of introgression among sibling species of bacteria.</title>
        <authorList>
            <person name="Cavassim M.I.A."/>
            <person name="Moeskjaer S."/>
            <person name="Moslemi C."/>
            <person name="Fields B."/>
            <person name="Bachmann A."/>
            <person name="Vilhjalmsson B."/>
            <person name="Schierup M.H."/>
            <person name="Young J.P.W."/>
            <person name="Andersen S.U."/>
        </authorList>
    </citation>
    <scope>NUCLEOTIDE SEQUENCE [LARGE SCALE GENOMIC DNA]</scope>
    <source>
        <strain evidence="2 3">SM42</strain>
    </source>
</reference>